<dbReference type="Proteomes" id="UP000518266">
    <property type="component" value="Unassembled WGS sequence"/>
</dbReference>
<keyword evidence="3" id="KW-1185">Reference proteome</keyword>
<keyword evidence="1" id="KW-0732">Signal</keyword>
<evidence type="ECO:0000256" key="1">
    <source>
        <dbReference type="SAM" id="SignalP"/>
    </source>
</evidence>
<protein>
    <recommendedName>
        <fullName evidence="4">Secreted protein</fullName>
    </recommendedName>
</protein>
<proteinExistence type="predicted"/>
<organism evidence="2 3">
    <name type="scientific">Dissostichus mawsoni</name>
    <name type="common">Antarctic cod</name>
    <dbReference type="NCBI Taxonomy" id="36200"/>
    <lineage>
        <taxon>Eukaryota</taxon>
        <taxon>Metazoa</taxon>
        <taxon>Chordata</taxon>
        <taxon>Craniata</taxon>
        <taxon>Vertebrata</taxon>
        <taxon>Euteleostomi</taxon>
        <taxon>Actinopterygii</taxon>
        <taxon>Neopterygii</taxon>
        <taxon>Teleostei</taxon>
        <taxon>Neoteleostei</taxon>
        <taxon>Acanthomorphata</taxon>
        <taxon>Eupercaria</taxon>
        <taxon>Perciformes</taxon>
        <taxon>Notothenioidei</taxon>
        <taxon>Nototheniidae</taxon>
        <taxon>Dissostichus</taxon>
    </lineage>
</organism>
<dbReference type="AlphaFoldDB" id="A0A7J5ZHU6"/>
<evidence type="ECO:0008006" key="4">
    <source>
        <dbReference type="Google" id="ProtNLM"/>
    </source>
</evidence>
<accession>A0A7J5ZHU6</accession>
<sequence>MPSTWLTLLSTSFTSFCTSMAVLRQPCSSPDSRLFRETNSPFSWANLLSRTPGVRLGGVRAATSLAMNLIESFRPFRVRFTELMLTFSRVISPWTLSSDSACAMWKSMFCRVLLRRSSWLECVSRRSVIFFSIPSHASSTSVTLTPLLAAVQTTGQPTIKSTLCRIKAYLYVQQTGLDQCLHMNALRLLHLLLAVHVLPMALVLHRPNPLVTVVLQAGQTALKSIKDLSSYASQLGVQDLFHIKRGARDRPSSSSA</sequence>
<gene>
    <name evidence="2" type="ORF">F7725_000834</name>
</gene>
<evidence type="ECO:0000313" key="3">
    <source>
        <dbReference type="Proteomes" id="UP000518266"/>
    </source>
</evidence>
<evidence type="ECO:0000313" key="2">
    <source>
        <dbReference type="EMBL" id="KAF3860579.1"/>
    </source>
</evidence>
<name>A0A7J5ZHU6_DISMA</name>
<reference evidence="2 3" key="1">
    <citation type="submission" date="2020-03" db="EMBL/GenBank/DDBJ databases">
        <title>Dissostichus mawsoni Genome sequencing and assembly.</title>
        <authorList>
            <person name="Park H."/>
        </authorList>
    </citation>
    <scope>NUCLEOTIDE SEQUENCE [LARGE SCALE GENOMIC DNA]</scope>
    <source>
        <strain evidence="2">DM0001</strain>
        <tissue evidence="2">Muscle</tissue>
    </source>
</reference>
<comment type="caution">
    <text evidence="2">The sequence shown here is derived from an EMBL/GenBank/DDBJ whole genome shotgun (WGS) entry which is preliminary data.</text>
</comment>
<feature type="chain" id="PRO_5029620803" description="Secreted protein" evidence="1">
    <location>
        <begin position="20"/>
        <end position="256"/>
    </location>
</feature>
<feature type="signal peptide" evidence="1">
    <location>
        <begin position="1"/>
        <end position="19"/>
    </location>
</feature>
<dbReference type="EMBL" id="JAAKFY010000002">
    <property type="protein sequence ID" value="KAF3860579.1"/>
    <property type="molecule type" value="Genomic_DNA"/>
</dbReference>